<dbReference type="SUPFAM" id="SSF56925">
    <property type="entry name" value="OMPA-like"/>
    <property type="match status" value="1"/>
</dbReference>
<keyword evidence="7" id="KW-0626">Porin</keyword>
<evidence type="ECO:0000256" key="5">
    <source>
        <dbReference type="ARBA" id="ARBA00022729"/>
    </source>
</evidence>
<dbReference type="SUPFAM" id="SSF103647">
    <property type="entry name" value="TSP type-3 repeat"/>
    <property type="match status" value="1"/>
</dbReference>
<keyword evidence="9" id="KW-0998">Cell outer membrane</keyword>
<dbReference type="InterPro" id="IPR028974">
    <property type="entry name" value="TSP_type-3_rpt"/>
</dbReference>
<dbReference type="PANTHER" id="PTHR30329">
    <property type="entry name" value="STATOR ELEMENT OF FLAGELLAR MOTOR COMPLEX"/>
    <property type="match status" value="1"/>
</dbReference>
<keyword evidence="8 10" id="KW-0472">Membrane</keyword>
<keyword evidence="6" id="KW-0406">Ion transport</keyword>
<proteinExistence type="predicted"/>
<comment type="subcellular location">
    <subcellularLocation>
        <location evidence="1">Cell outer membrane</location>
        <topology evidence="1">Multi-pass membrane protein</topology>
    </subcellularLocation>
</comment>
<protein>
    <submittedName>
        <fullName evidence="14">OmpA family protein</fullName>
    </submittedName>
</protein>
<evidence type="ECO:0000256" key="8">
    <source>
        <dbReference type="ARBA" id="ARBA00023136"/>
    </source>
</evidence>
<evidence type="ECO:0000256" key="1">
    <source>
        <dbReference type="ARBA" id="ARBA00004571"/>
    </source>
</evidence>
<organism evidence="14 15">
    <name type="scientific">Catenovulum adriaticum</name>
    <dbReference type="NCBI Taxonomy" id="2984846"/>
    <lineage>
        <taxon>Bacteria</taxon>
        <taxon>Pseudomonadati</taxon>
        <taxon>Pseudomonadota</taxon>
        <taxon>Gammaproteobacteria</taxon>
        <taxon>Alteromonadales</taxon>
        <taxon>Alteromonadaceae</taxon>
        <taxon>Catenovulum</taxon>
    </lineage>
</organism>
<dbReference type="CDD" id="cd07185">
    <property type="entry name" value="OmpA_C-like"/>
    <property type="match status" value="1"/>
</dbReference>
<keyword evidence="4" id="KW-0812">Transmembrane</keyword>
<evidence type="ECO:0000256" key="4">
    <source>
        <dbReference type="ARBA" id="ARBA00022692"/>
    </source>
</evidence>
<evidence type="ECO:0000313" key="15">
    <source>
        <dbReference type="Proteomes" id="UP001163726"/>
    </source>
</evidence>
<evidence type="ECO:0000313" key="14">
    <source>
        <dbReference type="EMBL" id="WAJ69501.1"/>
    </source>
</evidence>
<evidence type="ECO:0000256" key="10">
    <source>
        <dbReference type="PROSITE-ProRule" id="PRU00473"/>
    </source>
</evidence>
<evidence type="ECO:0000259" key="13">
    <source>
        <dbReference type="PROSITE" id="PS51123"/>
    </source>
</evidence>
<dbReference type="PROSITE" id="PS51123">
    <property type="entry name" value="OMPA_2"/>
    <property type="match status" value="1"/>
</dbReference>
<feature type="signal peptide" evidence="12">
    <location>
        <begin position="1"/>
        <end position="23"/>
    </location>
</feature>
<feature type="compositionally biased region" description="Basic and acidic residues" evidence="11">
    <location>
        <begin position="182"/>
        <end position="197"/>
    </location>
</feature>
<feature type="compositionally biased region" description="Basic and acidic residues" evidence="11">
    <location>
        <begin position="360"/>
        <end position="369"/>
    </location>
</feature>
<keyword evidence="3" id="KW-1134">Transmembrane beta strand</keyword>
<evidence type="ECO:0000256" key="11">
    <source>
        <dbReference type="SAM" id="MobiDB-lite"/>
    </source>
</evidence>
<dbReference type="InterPro" id="IPR006690">
    <property type="entry name" value="OMPA-like_CS"/>
</dbReference>
<evidence type="ECO:0000256" key="3">
    <source>
        <dbReference type="ARBA" id="ARBA00022452"/>
    </source>
</evidence>
<dbReference type="Proteomes" id="UP001163726">
    <property type="component" value="Chromosome"/>
</dbReference>
<evidence type="ECO:0000256" key="6">
    <source>
        <dbReference type="ARBA" id="ARBA00023065"/>
    </source>
</evidence>
<dbReference type="RefSeq" id="WP_268073756.1">
    <property type="nucleotide sequence ID" value="NZ_CP109965.1"/>
</dbReference>
<dbReference type="InterPro" id="IPR050330">
    <property type="entry name" value="Bact_OuterMem_StrucFunc"/>
</dbReference>
<dbReference type="InterPro" id="IPR006665">
    <property type="entry name" value="OmpA-like"/>
</dbReference>
<accession>A0ABY7AK34</accession>
<dbReference type="InterPro" id="IPR006664">
    <property type="entry name" value="OMP_bac"/>
</dbReference>
<dbReference type="Pfam" id="PF13505">
    <property type="entry name" value="OMP_b-brl"/>
    <property type="match status" value="1"/>
</dbReference>
<dbReference type="PROSITE" id="PS01068">
    <property type="entry name" value="OMPA_1"/>
    <property type="match status" value="1"/>
</dbReference>
<dbReference type="InterPro" id="IPR003367">
    <property type="entry name" value="Thrombospondin_3-like_rpt"/>
</dbReference>
<dbReference type="InterPro" id="IPR036737">
    <property type="entry name" value="OmpA-like_sf"/>
</dbReference>
<feature type="chain" id="PRO_5045936787" evidence="12">
    <location>
        <begin position="24"/>
        <end position="378"/>
    </location>
</feature>
<dbReference type="PRINTS" id="PR01023">
    <property type="entry name" value="NAFLGMOTY"/>
</dbReference>
<dbReference type="PANTHER" id="PTHR30329:SF21">
    <property type="entry name" value="LIPOPROTEIN YIAD-RELATED"/>
    <property type="match status" value="1"/>
</dbReference>
<dbReference type="Pfam" id="PF02412">
    <property type="entry name" value="TSP_3"/>
    <property type="match status" value="2"/>
</dbReference>
<feature type="domain" description="OmpA-like" evidence="13">
    <location>
        <begin position="258"/>
        <end position="376"/>
    </location>
</feature>
<dbReference type="Gene3D" id="4.10.1080.10">
    <property type="entry name" value="TSP type-3 repeat"/>
    <property type="match status" value="1"/>
</dbReference>
<dbReference type="Gene3D" id="2.40.160.20">
    <property type="match status" value="1"/>
</dbReference>
<keyword evidence="5 12" id="KW-0732">Signal</keyword>
<dbReference type="InterPro" id="IPR027385">
    <property type="entry name" value="Beta-barrel_OMP"/>
</dbReference>
<dbReference type="Pfam" id="PF00691">
    <property type="entry name" value="OmpA"/>
    <property type="match status" value="1"/>
</dbReference>
<evidence type="ECO:0000256" key="2">
    <source>
        <dbReference type="ARBA" id="ARBA00022448"/>
    </source>
</evidence>
<dbReference type="PRINTS" id="PR01021">
    <property type="entry name" value="OMPADOMAIN"/>
</dbReference>
<dbReference type="EMBL" id="CP109965">
    <property type="protein sequence ID" value="WAJ69501.1"/>
    <property type="molecule type" value="Genomic_DNA"/>
</dbReference>
<dbReference type="SUPFAM" id="SSF103088">
    <property type="entry name" value="OmpA-like"/>
    <property type="match status" value="1"/>
</dbReference>
<feature type="region of interest" description="Disordered" evidence="11">
    <location>
        <begin position="343"/>
        <end position="378"/>
    </location>
</feature>
<reference evidence="14" key="1">
    <citation type="submission" date="2022-10" db="EMBL/GenBank/DDBJ databases">
        <title>Catenovulum adriacola sp. nov. isolated in the Harbour of Susak.</title>
        <authorList>
            <person name="Schoch T."/>
            <person name="Reich S.J."/>
            <person name="Stoeferle S."/>
            <person name="Flaiz M."/>
            <person name="Kazda M."/>
            <person name="Riedel C.U."/>
            <person name="Duerre P."/>
        </authorList>
    </citation>
    <scope>NUCLEOTIDE SEQUENCE</scope>
    <source>
        <strain evidence="14">TS8</strain>
    </source>
</reference>
<sequence length="378" mass="41127">MELKHTFKLAALSAAILTAPAMAEEPVYVTGGANLFLFDTEIHNLDSGFGPWLGLGYQIDDNWAVELDYNSASTDTRDLSPNVDTDVSLLSLNGVYRYAPVGQNSILVKAGLGKYDLDAGSAGDITETVLKAGAGYEYYIQPNLSATVMWDLLYSIDETVIDSMATIGLKYQFGSVKSSKTAESKPAKVDPVEKQTLDSDSDGVPNNQDMCANTPAGVRVNSQGCPFDRDADGVYDYLDECPATPAGARIDDKGCRIALTEKVSIDLYVSFPLNSSYIPDEYYDEIKKVADFMREYPDTNVQLVGYTDSTGTAKYNQMLSEKRAAKVGTYLVNRLNIDASRVSSMGKGEENPIADNSTKSGREKNRRVTAEITATVEK</sequence>
<keyword evidence="15" id="KW-1185">Reference proteome</keyword>
<feature type="region of interest" description="Disordered" evidence="11">
    <location>
        <begin position="182"/>
        <end position="213"/>
    </location>
</feature>
<name>A0ABY7AK34_9ALTE</name>
<keyword evidence="2" id="KW-0813">Transport</keyword>
<dbReference type="Gene3D" id="3.30.1330.60">
    <property type="entry name" value="OmpA-like domain"/>
    <property type="match status" value="1"/>
</dbReference>
<dbReference type="InterPro" id="IPR011250">
    <property type="entry name" value="OMP/PagP_B-barrel"/>
</dbReference>
<evidence type="ECO:0000256" key="7">
    <source>
        <dbReference type="ARBA" id="ARBA00023114"/>
    </source>
</evidence>
<evidence type="ECO:0000256" key="9">
    <source>
        <dbReference type="ARBA" id="ARBA00023237"/>
    </source>
</evidence>
<gene>
    <name evidence="14" type="ORF">OLW01_09990</name>
</gene>
<evidence type="ECO:0000256" key="12">
    <source>
        <dbReference type="SAM" id="SignalP"/>
    </source>
</evidence>